<keyword evidence="1" id="KW-0472">Membrane</keyword>
<sequence length="357" mass="38844">MKICTFNSTTSFDQKTTLKIFNIICLLYYPSRNNPRSYILLSNIFIIGATGHIGGAILDLFVIGDLTSLDILTREASEADIVINAGPDIKQEVAISAIFAGLAHRSPKTHYIHTSGAALIWDSPDGSQAGTKIWDDLADIKQLKSFPSTKIHVTSDALVFAASPNTHVAIVSPTILYGLSPSTLHPTPISLPTVLDAISELNTGFTISTGANIQAYIHVLDNAQIYLLLVDDALQNPSGDPQKWGPESYYFAASEELSFKEYMTILVSRVSSPPYNFIQHANIKQLAIPQVVEVAGTLSSHLFGVNMRVRCTRARDVLGWAPKEKKVGEALDEVLNVYSKGKIDGSGMKDLNATIRL</sequence>
<dbReference type="AlphaFoldDB" id="A0A9X0AMV9"/>
<dbReference type="GO" id="GO:0004029">
    <property type="term" value="F:aldehyde dehydrogenase (NAD+) activity"/>
    <property type="evidence" value="ECO:0007669"/>
    <property type="project" value="TreeGrafter"/>
</dbReference>
<dbReference type="PANTHER" id="PTHR48079:SF6">
    <property type="entry name" value="NAD(P)-BINDING DOMAIN-CONTAINING PROTEIN-RELATED"/>
    <property type="match status" value="1"/>
</dbReference>
<evidence type="ECO:0000313" key="2">
    <source>
        <dbReference type="EMBL" id="KAJ8063913.1"/>
    </source>
</evidence>
<evidence type="ECO:0000256" key="1">
    <source>
        <dbReference type="SAM" id="Phobius"/>
    </source>
</evidence>
<accession>A0A9X0AMV9</accession>
<keyword evidence="1" id="KW-0812">Transmembrane</keyword>
<dbReference type="Gene3D" id="3.40.50.720">
    <property type="entry name" value="NAD(P)-binding Rossmann-like Domain"/>
    <property type="match status" value="1"/>
</dbReference>
<dbReference type="OrthoDB" id="2130169at2759"/>
<dbReference type="Proteomes" id="UP001152300">
    <property type="component" value="Unassembled WGS sequence"/>
</dbReference>
<feature type="transmembrane region" description="Helical" evidence="1">
    <location>
        <begin position="38"/>
        <end position="63"/>
    </location>
</feature>
<dbReference type="SUPFAM" id="SSF51735">
    <property type="entry name" value="NAD(P)-binding Rossmann-fold domains"/>
    <property type="match status" value="1"/>
</dbReference>
<dbReference type="EMBL" id="JAPEIS010000008">
    <property type="protein sequence ID" value="KAJ8063913.1"/>
    <property type="molecule type" value="Genomic_DNA"/>
</dbReference>
<evidence type="ECO:0000313" key="3">
    <source>
        <dbReference type="Proteomes" id="UP001152300"/>
    </source>
</evidence>
<name>A0A9X0AMV9_9HELO</name>
<evidence type="ECO:0008006" key="4">
    <source>
        <dbReference type="Google" id="ProtNLM"/>
    </source>
</evidence>
<comment type="caution">
    <text evidence="2">The sequence shown here is derived from an EMBL/GenBank/DDBJ whole genome shotgun (WGS) entry which is preliminary data.</text>
</comment>
<dbReference type="PANTHER" id="PTHR48079">
    <property type="entry name" value="PROTEIN YEEZ"/>
    <property type="match status" value="1"/>
</dbReference>
<keyword evidence="3" id="KW-1185">Reference proteome</keyword>
<protein>
    <recommendedName>
        <fullName evidence="4">NAD-dependent epimerase/dehydratase domain-containing protein</fullName>
    </recommendedName>
</protein>
<dbReference type="InterPro" id="IPR051783">
    <property type="entry name" value="NAD(P)-dependent_oxidoreduct"/>
</dbReference>
<dbReference type="GO" id="GO:0005737">
    <property type="term" value="C:cytoplasm"/>
    <property type="evidence" value="ECO:0007669"/>
    <property type="project" value="TreeGrafter"/>
</dbReference>
<proteinExistence type="predicted"/>
<reference evidence="2" key="1">
    <citation type="submission" date="2022-11" db="EMBL/GenBank/DDBJ databases">
        <title>Genome Resource of Sclerotinia nivalis Strain SnTB1, a Plant Pathogen Isolated from American Ginseng.</title>
        <authorList>
            <person name="Fan S."/>
        </authorList>
    </citation>
    <scope>NUCLEOTIDE SEQUENCE</scope>
    <source>
        <strain evidence="2">SnTB1</strain>
    </source>
</reference>
<dbReference type="InterPro" id="IPR036291">
    <property type="entry name" value="NAD(P)-bd_dom_sf"/>
</dbReference>
<organism evidence="2 3">
    <name type="scientific">Sclerotinia nivalis</name>
    <dbReference type="NCBI Taxonomy" id="352851"/>
    <lineage>
        <taxon>Eukaryota</taxon>
        <taxon>Fungi</taxon>
        <taxon>Dikarya</taxon>
        <taxon>Ascomycota</taxon>
        <taxon>Pezizomycotina</taxon>
        <taxon>Leotiomycetes</taxon>
        <taxon>Helotiales</taxon>
        <taxon>Sclerotiniaceae</taxon>
        <taxon>Sclerotinia</taxon>
    </lineage>
</organism>
<gene>
    <name evidence="2" type="ORF">OCU04_007763</name>
</gene>
<keyword evidence="1" id="KW-1133">Transmembrane helix</keyword>